<feature type="transmembrane region" description="Helical" evidence="1">
    <location>
        <begin position="146"/>
        <end position="170"/>
    </location>
</feature>
<comment type="caution">
    <text evidence="2">The sequence shown here is derived from an EMBL/GenBank/DDBJ whole genome shotgun (WGS) entry which is preliminary data.</text>
</comment>
<keyword evidence="1" id="KW-0812">Transmembrane</keyword>
<name>A0A7X9WRX6_9SPHN</name>
<organism evidence="2 3">
    <name type="scientific">Sphingobium psychrophilum</name>
    <dbReference type="NCBI Taxonomy" id="2728834"/>
    <lineage>
        <taxon>Bacteria</taxon>
        <taxon>Pseudomonadati</taxon>
        <taxon>Pseudomonadota</taxon>
        <taxon>Alphaproteobacteria</taxon>
        <taxon>Sphingomonadales</taxon>
        <taxon>Sphingomonadaceae</taxon>
        <taxon>Sphingobium</taxon>
    </lineage>
</organism>
<protein>
    <recommendedName>
        <fullName evidence="4">Glycerophosphoryl diester phosphodiesterase membrane domain-containing protein</fullName>
    </recommendedName>
</protein>
<evidence type="ECO:0008006" key="4">
    <source>
        <dbReference type="Google" id="ProtNLM"/>
    </source>
</evidence>
<keyword evidence="1" id="KW-1133">Transmembrane helix</keyword>
<evidence type="ECO:0000313" key="2">
    <source>
        <dbReference type="EMBL" id="NML08790.1"/>
    </source>
</evidence>
<feature type="transmembrane region" description="Helical" evidence="1">
    <location>
        <begin position="63"/>
        <end position="88"/>
    </location>
</feature>
<feature type="transmembrane region" description="Helical" evidence="1">
    <location>
        <begin position="232"/>
        <end position="256"/>
    </location>
</feature>
<sequence length="264" mass="27248">MATMSIGKAWEDSQAFIKREGHLLFPVALLFLSVPLAIVQQMVPANFMQLQPGQALDALPPLPVGVSLSVILGAIIMVAGSLSVYALALRPGISVAEAIRLALSRLPTLIGASMLAGLALVLALFGVALVGGLLAGVLGKAGGVQIALLLMTGALLYVGGRLVPLSAVVIDRRLGVVASLRATLGLTKGQVGRMAAFLMISMILIFIVQLAVQSAVGVVGTLAFGKEAGRSISEVAVALMSGVLNVYLLVLTARIYRQLEGMES</sequence>
<gene>
    <name evidence="2" type="ORF">HHL08_01285</name>
</gene>
<feature type="transmembrane region" description="Helical" evidence="1">
    <location>
        <begin position="191"/>
        <end position="212"/>
    </location>
</feature>
<accession>A0A7X9WRX6</accession>
<evidence type="ECO:0000313" key="3">
    <source>
        <dbReference type="Proteomes" id="UP000519023"/>
    </source>
</evidence>
<feature type="transmembrane region" description="Helical" evidence="1">
    <location>
        <begin position="21"/>
        <end position="43"/>
    </location>
</feature>
<reference evidence="2 3" key="1">
    <citation type="submission" date="2020-04" db="EMBL/GenBank/DDBJ databases">
        <title>Sphingobium sp. AR-3-1 isolated from Arctic soil.</title>
        <authorList>
            <person name="Dahal R.H."/>
            <person name="Chaudhary D.K."/>
        </authorList>
    </citation>
    <scope>NUCLEOTIDE SEQUENCE [LARGE SCALE GENOMIC DNA]</scope>
    <source>
        <strain evidence="2 3">AR-3-1</strain>
    </source>
</reference>
<dbReference type="EMBL" id="JABBFV010000001">
    <property type="protein sequence ID" value="NML08790.1"/>
    <property type="molecule type" value="Genomic_DNA"/>
</dbReference>
<proteinExistence type="predicted"/>
<dbReference type="AlphaFoldDB" id="A0A7X9WRX6"/>
<evidence type="ECO:0000256" key="1">
    <source>
        <dbReference type="SAM" id="Phobius"/>
    </source>
</evidence>
<keyword evidence="1" id="KW-0472">Membrane</keyword>
<dbReference type="RefSeq" id="WP_169570649.1">
    <property type="nucleotide sequence ID" value="NZ_JABBFV010000001.1"/>
</dbReference>
<feature type="transmembrane region" description="Helical" evidence="1">
    <location>
        <begin position="109"/>
        <end position="134"/>
    </location>
</feature>
<keyword evidence="3" id="KW-1185">Reference proteome</keyword>
<dbReference type="Proteomes" id="UP000519023">
    <property type="component" value="Unassembled WGS sequence"/>
</dbReference>